<dbReference type="InterPro" id="IPR036188">
    <property type="entry name" value="FAD/NAD-bd_sf"/>
</dbReference>
<comment type="subunit">
    <text evidence="8">Component of the Ubi complex metabolon, which regroups five ubiquinone biosynthesis proteins (UbiE, UbiF, UbiG, UbiH and UbiI) and two accessory factors (UbiK and the lipid-binding protein UbiJ).</text>
</comment>
<dbReference type="InterPro" id="IPR051205">
    <property type="entry name" value="UbiH/COQ6_monooxygenase"/>
</dbReference>
<keyword evidence="5" id="KW-0274">FAD</keyword>
<dbReference type="RefSeq" id="WP_233925564.1">
    <property type="nucleotide sequence ID" value="NZ_JAJVKT010000006.1"/>
</dbReference>
<dbReference type="Pfam" id="PF01494">
    <property type="entry name" value="FAD_binding_3"/>
    <property type="match status" value="1"/>
</dbReference>
<organism evidence="11 12">
    <name type="scientific">Alloalcanivorax xenomutans</name>
    <dbReference type="NCBI Taxonomy" id="1094342"/>
    <lineage>
        <taxon>Bacteria</taxon>
        <taxon>Pseudomonadati</taxon>
        <taxon>Pseudomonadota</taxon>
        <taxon>Gammaproteobacteria</taxon>
        <taxon>Oceanospirillales</taxon>
        <taxon>Alcanivoracaceae</taxon>
        <taxon>Alloalcanivorax</taxon>
    </lineage>
</organism>
<proteinExistence type="inferred from homology"/>
<dbReference type="Gene3D" id="3.50.50.60">
    <property type="entry name" value="FAD/NAD(P)-binding domain"/>
    <property type="match status" value="2"/>
</dbReference>
<evidence type="ECO:0000256" key="2">
    <source>
        <dbReference type="ARBA" id="ARBA00004749"/>
    </source>
</evidence>
<keyword evidence="9" id="KW-1133">Transmembrane helix</keyword>
<dbReference type="InterPro" id="IPR018168">
    <property type="entry name" value="Ubi_Hdrlase_CS"/>
</dbReference>
<dbReference type="GO" id="GO:0071949">
    <property type="term" value="F:FAD binding"/>
    <property type="evidence" value="ECO:0007669"/>
    <property type="project" value="InterPro"/>
</dbReference>
<dbReference type="PANTHER" id="PTHR43876">
    <property type="entry name" value="UBIQUINONE BIOSYNTHESIS MONOOXYGENASE COQ6, MITOCHONDRIAL"/>
    <property type="match status" value="1"/>
</dbReference>
<gene>
    <name evidence="11" type="ORF">LZG35_07055</name>
</gene>
<evidence type="ECO:0000313" key="11">
    <source>
        <dbReference type="EMBL" id="MCE7508393.1"/>
    </source>
</evidence>
<evidence type="ECO:0000256" key="5">
    <source>
        <dbReference type="ARBA" id="ARBA00022827"/>
    </source>
</evidence>
<dbReference type="EMBL" id="JAJVKT010000006">
    <property type="protein sequence ID" value="MCE7508393.1"/>
    <property type="molecule type" value="Genomic_DNA"/>
</dbReference>
<dbReference type="GO" id="GO:0006744">
    <property type="term" value="P:ubiquinone biosynthetic process"/>
    <property type="evidence" value="ECO:0007669"/>
    <property type="project" value="InterPro"/>
</dbReference>
<dbReference type="PRINTS" id="PR00420">
    <property type="entry name" value="RNGMNOXGNASE"/>
</dbReference>
<keyword evidence="9" id="KW-0812">Transmembrane</keyword>
<evidence type="ECO:0000256" key="3">
    <source>
        <dbReference type="ARBA" id="ARBA00005349"/>
    </source>
</evidence>
<dbReference type="Proteomes" id="UP001107961">
    <property type="component" value="Unassembled WGS sequence"/>
</dbReference>
<dbReference type="GO" id="GO:0019168">
    <property type="term" value="F:2-polyprenylphenol 6-hydroxylase activity"/>
    <property type="evidence" value="ECO:0007669"/>
    <property type="project" value="TreeGrafter"/>
</dbReference>
<reference evidence="11" key="1">
    <citation type="submission" date="2022-01" db="EMBL/GenBank/DDBJ databases">
        <authorList>
            <person name="Karlyshev A.V."/>
            <person name="Jaspars M."/>
        </authorList>
    </citation>
    <scope>NUCLEOTIDE SEQUENCE</scope>
    <source>
        <strain evidence="11">AGSA3-2</strain>
    </source>
</reference>
<comment type="caution">
    <text evidence="11">The sequence shown here is derived from an EMBL/GenBank/DDBJ whole genome shotgun (WGS) entry which is preliminary data.</text>
</comment>
<comment type="similarity">
    <text evidence="3">Belongs to the UbiH/COQ6 family.</text>
</comment>
<keyword evidence="4" id="KW-0285">Flavoprotein</keyword>
<dbReference type="GO" id="GO:0110142">
    <property type="term" value="C:ubiquinone biosynthesis complex"/>
    <property type="evidence" value="ECO:0007669"/>
    <property type="project" value="UniProtKB-ARBA"/>
</dbReference>
<comment type="cofactor">
    <cofactor evidence="1">
        <name>FAD</name>
        <dbReference type="ChEBI" id="CHEBI:57692"/>
    </cofactor>
</comment>
<dbReference type="FunFam" id="3.50.50.60:FF:000021">
    <property type="entry name" value="Ubiquinone biosynthesis monooxygenase COQ6"/>
    <property type="match status" value="1"/>
</dbReference>
<feature type="transmembrane region" description="Helical" evidence="9">
    <location>
        <begin position="7"/>
        <end position="28"/>
    </location>
</feature>
<dbReference type="InterPro" id="IPR002938">
    <property type="entry name" value="FAD-bd"/>
</dbReference>
<keyword evidence="12" id="KW-1185">Reference proteome</keyword>
<comment type="pathway">
    <text evidence="2">Cofactor biosynthesis; ubiquinone biosynthesis.</text>
</comment>
<dbReference type="SUPFAM" id="SSF51905">
    <property type="entry name" value="FAD/NAD(P)-binding domain"/>
    <property type="match status" value="1"/>
</dbReference>
<sequence length="423" mass="45878">MTKTPSLHSDVLIVGGGMAGGLLALLLADQGLAVRVLDGAAEPVWPEGAPALRVSTLNEASYWLLRHAGAWQYLNQQRVQPYRHMRVWDHDGTGEVNFDVTEAGAEALGWLLENDHIVAALYRAGTDRERLDWQCGARVAAVRRTPEGWRVSAGDGDYSADLVVGADGARSLVREAAGIPGGPRDTGHHALVATIETERPHGGCARQVFLESGPLALLPLFNTAADTEEGAGDGRHCSIVWSGWPGFIEERLAEDDDAFARALNQATAEVLGPARPVSPRRVFPIQERHASSYRAPGLALVGDAAHVIHPLAGQGINLGFLDVGVLAEELARVRQAGLPLADPAALARYERRRRADNLLMQQAMRGFKMLFERREPALRWLRNTGLGMVDKLPPARRLFIEHALGRAGDLPQLARPCQSIMEP</sequence>
<evidence type="ECO:0000256" key="9">
    <source>
        <dbReference type="SAM" id="Phobius"/>
    </source>
</evidence>
<dbReference type="PANTHER" id="PTHR43876:SF7">
    <property type="entry name" value="UBIQUINONE BIOSYNTHESIS MONOOXYGENASE COQ6, MITOCHONDRIAL"/>
    <property type="match status" value="1"/>
</dbReference>
<protein>
    <submittedName>
        <fullName evidence="11">FAD-dependent monooxygenase</fullName>
    </submittedName>
</protein>
<evidence type="ECO:0000259" key="10">
    <source>
        <dbReference type="Pfam" id="PF01494"/>
    </source>
</evidence>
<evidence type="ECO:0000256" key="8">
    <source>
        <dbReference type="ARBA" id="ARBA00065734"/>
    </source>
</evidence>
<keyword evidence="6" id="KW-0560">Oxidoreductase</keyword>
<dbReference type="AlphaFoldDB" id="A0A9Q3ZC62"/>
<dbReference type="InterPro" id="IPR010971">
    <property type="entry name" value="UbiH/COQ6"/>
</dbReference>
<dbReference type="PROSITE" id="PS01304">
    <property type="entry name" value="UBIH"/>
    <property type="match status" value="1"/>
</dbReference>
<name>A0A9Q3ZC62_9GAMM</name>
<evidence type="ECO:0000256" key="7">
    <source>
        <dbReference type="ARBA" id="ARBA00023033"/>
    </source>
</evidence>
<keyword evidence="9" id="KW-0472">Membrane</keyword>
<evidence type="ECO:0000256" key="4">
    <source>
        <dbReference type="ARBA" id="ARBA00022630"/>
    </source>
</evidence>
<accession>A0A9Q3ZC62</accession>
<evidence type="ECO:0000313" key="12">
    <source>
        <dbReference type="Proteomes" id="UP001107961"/>
    </source>
</evidence>
<feature type="domain" description="FAD-binding" evidence="10">
    <location>
        <begin position="9"/>
        <end position="355"/>
    </location>
</feature>
<evidence type="ECO:0000256" key="1">
    <source>
        <dbReference type="ARBA" id="ARBA00001974"/>
    </source>
</evidence>
<dbReference type="NCBIfam" id="TIGR01988">
    <property type="entry name" value="Ubi-OHases"/>
    <property type="match status" value="1"/>
</dbReference>
<evidence type="ECO:0000256" key="6">
    <source>
        <dbReference type="ARBA" id="ARBA00023002"/>
    </source>
</evidence>
<keyword evidence="7 11" id="KW-0503">Monooxygenase</keyword>